<keyword evidence="2" id="KW-0560">Oxidoreductase</keyword>
<accession>A0A6N7Z345</accession>
<dbReference type="Pfam" id="PF13561">
    <property type="entry name" value="adh_short_C2"/>
    <property type="match status" value="1"/>
</dbReference>
<dbReference type="SUPFAM" id="SSF51735">
    <property type="entry name" value="NAD(P)-binding Rossmann-fold domains"/>
    <property type="match status" value="1"/>
</dbReference>
<dbReference type="Gene3D" id="3.40.50.720">
    <property type="entry name" value="NAD(P)-binding Rossmann-like Domain"/>
    <property type="match status" value="1"/>
</dbReference>
<evidence type="ECO:0000256" key="2">
    <source>
        <dbReference type="ARBA" id="ARBA00023002"/>
    </source>
</evidence>
<sequence length="267" mass="27721">MTASATADLLDLTSRTVLVTGAGQGVGREIARRCAEFGATVVVNDFHLDRAESVVGEIKADGGRAVAERCDVTEFDDVLAMIDRIDSAVGGVDILVNNAGNAGPVVDGTVPAPPFWETGPKEWEPWLGTNFFGVLNVTRAALPGMVSRGWGRVVTTISDAGRVGEPNLAVYGGAKAGAAGFSRGLAKAVGRHGITVNCVSLGSIDTPGVAPLNADPAQVEKSLRRYVIRRIGQPQDVAGLVLFLVSDAASWITGQTYPVNGGYSFAV</sequence>
<dbReference type="AlphaFoldDB" id="A0A6N7Z345"/>
<dbReference type="PRINTS" id="PR00081">
    <property type="entry name" value="GDHRDH"/>
</dbReference>
<keyword evidence="4" id="KW-1185">Reference proteome</keyword>
<protein>
    <submittedName>
        <fullName evidence="3">SDR family oxidoreductase</fullName>
    </submittedName>
</protein>
<dbReference type="PROSITE" id="PS00061">
    <property type="entry name" value="ADH_SHORT"/>
    <property type="match status" value="1"/>
</dbReference>
<gene>
    <name evidence="3" type="ORF">GKO32_16000</name>
</gene>
<organism evidence="3 4">
    <name type="scientific">Amycolatopsis pithecellobii</name>
    <dbReference type="NCBI Taxonomy" id="664692"/>
    <lineage>
        <taxon>Bacteria</taxon>
        <taxon>Bacillati</taxon>
        <taxon>Actinomycetota</taxon>
        <taxon>Actinomycetes</taxon>
        <taxon>Pseudonocardiales</taxon>
        <taxon>Pseudonocardiaceae</taxon>
        <taxon>Amycolatopsis</taxon>
    </lineage>
</organism>
<dbReference type="InterPro" id="IPR020904">
    <property type="entry name" value="Sc_DH/Rdtase_CS"/>
</dbReference>
<comment type="caution">
    <text evidence="3">The sequence shown here is derived from an EMBL/GenBank/DDBJ whole genome shotgun (WGS) entry which is preliminary data.</text>
</comment>
<dbReference type="PRINTS" id="PR00080">
    <property type="entry name" value="SDRFAMILY"/>
</dbReference>
<reference evidence="3 4" key="1">
    <citation type="submission" date="2019-11" db="EMBL/GenBank/DDBJ databases">
        <title>Draft genome of Amycolatopsis RM579.</title>
        <authorList>
            <person name="Duangmal K."/>
            <person name="Mingma R."/>
        </authorList>
    </citation>
    <scope>NUCLEOTIDE SEQUENCE [LARGE SCALE GENOMIC DNA]</scope>
    <source>
        <strain evidence="3 4">RM579</strain>
    </source>
</reference>
<dbReference type="Proteomes" id="UP000440096">
    <property type="component" value="Unassembled WGS sequence"/>
</dbReference>
<dbReference type="RefSeq" id="WP_154757661.1">
    <property type="nucleotide sequence ID" value="NZ_WMBA01000022.1"/>
</dbReference>
<dbReference type="InterPro" id="IPR036291">
    <property type="entry name" value="NAD(P)-bd_dom_sf"/>
</dbReference>
<dbReference type="InterPro" id="IPR050259">
    <property type="entry name" value="SDR"/>
</dbReference>
<proteinExistence type="inferred from homology"/>
<dbReference type="OrthoDB" id="7064009at2"/>
<comment type="similarity">
    <text evidence="1">Belongs to the short-chain dehydrogenases/reductases (SDR) family.</text>
</comment>
<evidence type="ECO:0000256" key="1">
    <source>
        <dbReference type="ARBA" id="ARBA00006484"/>
    </source>
</evidence>
<dbReference type="GO" id="GO:0016491">
    <property type="term" value="F:oxidoreductase activity"/>
    <property type="evidence" value="ECO:0007669"/>
    <property type="project" value="UniProtKB-KW"/>
</dbReference>
<dbReference type="InterPro" id="IPR002347">
    <property type="entry name" value="SDR_fam"/>
</dbReference>
<evidence type="ECO:0000313" key="4">
    <source>
        <dbReference type="Proteomes" id="UP000440096"/>
    </source>
</evidence>
<dbReference type="GO" id="GO:0032787">
    <property type="term" value="P:monocarboxylic acid metabolic process"/>
    <property type="evidence" value="ECO:0007669"/>
    <property type="project" value="UniProtKB-ARBA"/>
</dbReference>
<dbReference type="PANTHER" id="PTHR42879">
    <property type="entry name" value="3-OXOACYL-(ACYL-CARRIER-PROTEIN) REDUCTASE"/>
    <property type="match status" value="1"/>
</dbReference>
<name>A0A6N7Z345_9PSEU</name>
<dbReference type="CDD" id="cd05233">
    <property type="entry name" value="SDR_c"/>
    <property type="match status" value="1"/>
</dbReference>
<dbReference type="FunFam" id="3.40.50.720:FF:000084">
    <property type="entry name" value="Short-chain dehydrogenase reductase"/>
    <property type="match status" value="1"/>
</dbReference>
<dbReference type="PANTHER" id="PTHR42879:SF2">
    <property type="entry name" value="3-OXOACYL-[ACYL-CARRIER-PROTEIN] REDUCTASE FABG"/>
    <property type="match status" value="1"/>
</dbReference>
<dbReference type="EMBL" id="WMBA01000022">
    <property type="protein sequence ID" value="MTD55469.1"/>
    <property type="molecule type" value="Genomic_DNA"/>
</dbReference>
<evidence type="ECO:0000313" key="3">
    <source>
        <dbReference type="EMBL" id="MTD55469.1"/>
    </source>
</evidence>